<dbReference type="CDD" id="cd01991">
    <property type="entry name" value="Asn_synthase_B_C"/>
    <property type="match status" value="1"/>
</dbReference>
<dbReference type="GO" id="GO:0004066">
    <property type="term" value="F:asparagine synthase (glutamine-hydrolyzing) activity"/>
    <property type="evidence" value="ECO:0007669"/>
    <property type="project" value="InterPro"/>
</dbReference>
<dbReference type="GO" id="GO:0006529">
    <property type="term" value="P:asparagine biosynthetic process"/>
    <property type="evidence" value="ECO:0007669"/>
    <property type="project" value="UniProtKB-KW"/>
</dbReference>
<dbReference type="Gene3D" id="3.40.50.620">
    <property type="entry name" value="HUPs"/>
    <property type="match status" value="1"/>
</dbReference>
<protein>
    <recommendedName>
        <fullName evidence="4">Asparagine synthetase domain-containing protein</fullName>
    </recommendedName>
</protein>
<keyword evidence="3" id="KW-0315">Glutamine amidotransferase</keyword>
<dbReference type="EMBL" id="ASPP01019206">
    <property type="protein sequence ID" value="ETO15348.1"/>
    <property type="molecule type" value="Genomic_DNA"/>
</dbReference>
<evidence type="ECO:0000259" key="4">
    <source>
        <dbReference type="Pfam" id="PF00733"/>
    </source>
</evidence>
<feature type="domain" description="Asparagine synthetase" evidence="4">
    <location>
        <begin position="178"/>
        <end position="256"/>
    </location>
</feature>
<evidence type="ECO:0000256" key="1">
    <source>
        <dbReference type="ARBA" id="ARBA00022605"/>
    </source>
</evidence>
<dbReference type="PANTHER" id="PTHR45937">
    <property type="entry name" value="ASPARAGINE SYNTHETASE DOMAIN-CONTAINING PROTEIN 1"/>
    <property type="match status" value="1"/>
</dbReference>
<dbReference type="Pfam" id="PF00733">
    <property type="entry name" value="Asn_synthase"/>
    <property type="match status" value="1"/>
</dbReference>
<dbReference type="InterPro" id="IPR051857">
    <property type="entry name" value="Asn_synthetase_domain"/>
</dbReference>
<keyword evidence="1" id="KW-0028">Amino-acid biosynthesis</keyword>
<accession>X6MMX8</accession>
<evidence type="ECO:0000313" key="5">
    <source>
        <dbReference type="EMBL" id="ETO15348.1"/>
    </source>
</evidence>
<comment type="caution">
    <text evidence="5">The sequence shown here is derived from an EMBL/GenBank/DDBJ whole genome shotgun (WGS) entry which is preliminary data.</text>
</comment>
<reference evidence="5 6" key="1">
    <citation type="journal article" date="2013" name="Curr. Biol.">
        <title>The Genome of the Foraminiferan Reticulomyxa filosa.</title>
        <authorList>
            <person name="Glockner G."/>
            <person name="Hulsmann N."/>
            <person name="Schleicher M."/>
            <person name="Noegel A.A."/>
            <person name="Eichinger L."/>
            <person name="Gallinger C."/>
            <person name="Pawlowski J."/>
            <person name="Sierra R."/>
            <person name="Euteneuer U."/>
            <person name="Pillet L."/>
            <person name="Moustafa A."/>
            <person name="Platzer M."/>
            <person name="Groth M."/>
            <person name="Szafranski K."/>
            <person name="Schliwa M."/>
        </authorList>
    </citation>
    <scope>NUCLEOTIDE SEQUENCE [LARGE SCALE GENOMIC DNA]</scope>
</reference>
<keyword evidence="6" id="KW-1185">Reference proteome</keyword>
<dbReference type="SUPFAM" id="SSF52402">
    <property type="entry name" value="Adenine nucleotide alpha hydrolases-like"/>
    <property type="match status" value="1"/>
</dbReference>
<evidence type="ECO:0000256" key="3">
    <source>
        <dbReference type="ARBA" id="ARBA00022962"/>
    </source>
</evidence>
<evidence type="ECO:0000256" key="2">
    <source>
        <dbReference type="ARBA" id="ARBA00022888"/>
    </source>
</evidence>
<dbReference type="Proteomes" id="UP000023152">
    <property type="component" value="Unassembled WGS sequence"/>
</dbReference>
<organism evidence="5 6">
    <name type="scientific">Reticulomyxa filosa</name>
    <dbReference type="NCBI Taxonomy" id="46433"/>
    <lineage>
        <taxon>Eukaryota</taxon>
        <taxon>Sar</taxon>
        <taxon>Rhizaria</taxon>
        <taxon>Retaria</taxon>
        <taxon>Foraminifera</taxon>
        <taxon>Monothalamids</taxon>
        <taxon>Reticulomyxidae</taxon>
        <taxon>Reticulomyxa</taxon>
    </lineage>
</organism>
<dbReference type="InterPro" id="IPR001962">
    <property type="entry name" value="Asn_synthase"/>
</dbReference>
<name>X6MMX8_RETFI</name>
<evidence type="ECO:0000313" key="6">
    <source>
        <dbReference type="Proteomes" id="UP000023152"/>
    </source>
</evidence>
<proteinExistence type="predicted"/>
<gene>
    <name evidence="5" type="ORF">RFI_22013</name>
</gene>
<keyword evidence="2" id="KW-0061">Asparagine biosynthesis</keyword>
<dbReference type="AlphaFoldDB" id="X6MMX8"/>
<dbReference type="InterPro" id="IPR014729">
    <property type="entry name" value="Rossmann-like_a/b/a_fold"/>
</dbReference>
<sequence length="307" mass="35629">MDFNIGSVLYFGARGIGYVYDKELEWITDSSKIRYSSVDKMNAEKYTSELADNRKISEFVEEKMRSDETLQTLIANSKTNEATRQEKITVNKLTRKAYKKYKQEYLNTLKEKYVTKQNLSKTELNELQHRIKQNSHLVHSKLFLFSYISAARVVLLGFGSDELLGGYGRHRTSYRLKGKEGLMAELNKDWNRLWKRNLGRDDRLISDHSREARHPFLDERLIDLIKNKLPVHYLCDLNDSEGIGDKKILRDSAYKLGLKKTCSLVKRAIQFGTKIADNKVAGYAQITPDLKIEDLINNQAFEEQNTK</sequence>
<dbReference type="PANTHER" id="PTHR45937:SF1">
    <property type="entry name" value="ASPARAGINE SYNTHETASE DOMAIN-CONTAINING PROTEIN 1"/>
    <property type="match status" value="1"/>
</dbReference>
<dbReference type="OrthoDB" id="10252281at2759"/>